<protein>
    <submittedName>
        <fullName evidence="4">Uncharacterized protein</fullName>
    </submittedName>
</protein>
<dbReference type="EMBL" id="JAECZC010000077">
    <property type="protein sequence ID" value="MBH8565935.1"/>
    <property type="molecule type" value="Genomic_DNA"/>
</dbReference>
<accession>A0A8J7HX56</accession>
<dbReference type="RefSeq" id="WP_198127718.1">
    <property type="nucleotide sequence ID" value="NZ_JAECZC010000077.1"/>
</dbReference>
<evidence type="ECO:0000313" key="5">
    <source>
        <dbReference type="Proteomes" id="UP000632766"/>
    </source>
</evidence>
<feature type="non-terminal residue" evidence="4">
    <location>
        <position position="1"/>
    </location>
</feature>
<sequence length="500" mass="55043">PLGIGGEGVQGSREVEELGNWGTGKAVFPSSPSSLSFPPLDFPSTEENHQEELEDPFDPLADTPDLLTSQTKRPQVKPILLGAGLVGIVVLVSGGYLLTRPCVMFECKEIQAAQQLKTESRQKMSRARSENELVAVQQQLETTSADLAVIPSWSPHSQEAEELKVSLSNQAQKINQVVKALQAAAQAARTTETPAKSLDELQARQHLWRQAIAPLEAINPNSELYKLVQPRLMRYRVSLQMINQQLLAQERWLKKLTAAKAVASVAATREASAKSLSDWQKVQSSWQIVVNALMIIPQASPASPEAQKLLIEYKPKLAAARDRVTKEQLAAKSYQQALNIAKQAKAYEQQNQWQAAAVYWGQALQNTKQISQDSTYYNQAQSLTEPYSVALKQAEEKLQTVGNQQQTRADLTKTCSGEIRICTYTINDKGIIVWLTPEYEQVLQSSMSNATPQNPSPVAGAANHWQTLQEALAVISDNANLPLFVYDTQGQGMYTKVPGG</sequence>
<keyword evidence="3" id="KW-1133">Transmembrane helix</keyword>
<organism evidence="4 5">
    <name type="scientific">Amazonocrinis nigriterrae CENA67</name>
    <dbReference type="NCBI Taxonomy" id="2794033"/>
    <lineage>
        <taxon>Bacteria</taxon>
        <taxon>Bacillati</taxon>
        <taxon>Cyanobacteriota</taxon>
        <taxon>Cyanophyceae</taxon>
        <taxon>Nostocales</taxon>
        <taxon>Nostocaceae</taxon>
        <taxon>Amazonocrinis</taxon>
        <taxon>Amazonocrinis nigriterrae</taxon>
    </lineage>
</organism>
<dbReference type="Proteomes" id="UP000632766">
    <property type="component" value="Unassembled WGS sequence"/>
</dbReference>
<evidence type="ECO:0000256" key="2">
    <source>
        <dbReference type="SAM" id="MobiDB-lite"/>
    </source>
</evidence>
<comment type="caution">
    <text evidence="4">The sequence shown here is derived from an EMBL/GenBank/DDBJ whole genome shotgun (WGS) entry which is preliminary data.</text>
</comment>
<name>A0A8J7HX56_9NOST</name>
<evidence type="ECO:0000256" key="3">
    <source>
        <dbReference type="SAM" id="Phobius"/>
    </source>
</evidence>
<keyword evidence="3" id="KW-0812">Transmembrane</keyword>
<gene>
    <name evidence="4" type="ORF">I8748_27845</name>
</gene>
<feature type="coiled-coil region" evidence="1">
    <location>
        <begin position="110"/>
        <end position="146"/>
    </location>
</feature>
<keyword evidence="1" id="KW-0175">Coiled coil</keyword>
<feature type="compositionally biased region" description="Low complexity" evidence="2">
    <location>
        <begin position="28"/>
        <end position="43"/>
    </location>
</feature>
<proteinExistence type="predicted"/>
<dbReference type="AlphaFoldDB" id="A0A8J7HX56"/>
<keyword evidence="5" id="KW-1185">Reference proteome</keyword>
<evidence type="ECO:0000313" key="4">
    <source>
        <dbReference type="EMBL" id="MBH8565935.1"/>
    </source>
</evidence>
<keyword evidence="3" id="KW-0472">Membrane</keyword>
<feature type="transmembrane region" description="Helical" evidence="3">
    <location>
        <begin position="79"/>
        <end position="98"/>
    </location>
</feature>
<reference evidence="4 5" key="1">
    <citation type="journal article" date="2021" name="Int. J. Syst. Evol. Microbiol.">
        <title>Amazonocrinis nigriterrae gen. nov., sp. nov., Atlanticothrix silvestris gen. nov., sp. nov. and Dendronalium phyllosphericum gen. nov., sp. nov., nostocacean cyanobacteria from Brazilian environments.</title>
        <authorList>
            <person name="Alvarenga D.O."/>
            <person name="Andreote A.P.D."/>
            <person name="Branco L.H.Z."/>
            <person name="Delbaje E."/>
            <person name="Cruz R.B."/>
            <person name="Varani A.M."/>
            <person name="Fiore M.F."/>
        </authorList>
    </citation>
    <scope>NUCLEOTIDE SEQUENCE [LARGE SCALE GENOMIC DNA]</scope>
    <source>
        <strain evidence="4 5">CENA67</strain>
    </source>
</reference>
<feature type="region of interest" description="Disordered" evidence="2">
    <location>
        <begin position="1"/>
        <end position="66"/>
    </location>
</feature>
<evidence type="ECO:0000256" key="1">
    <source>
        <dbReference type="SAM" id="Coils"/>
    </source>
</evidence>